<feature type="signal peptide" evidence="1">
    <location>
        <begin position="1"/>
        <end position="20"/>
    </location>
</feature>
<evidence type="ECO:0000256" key="1">
    <source>
        <dbReference type="SAM" id="SignalP"/>
    </source>
</evidence>
<accession>A0A849KDU4</accession>
<reference evidence="2 3" key="1">
    <citation type="submission" date="2020-05" db="EMBL/GenBank/DDBJ databases">
        <authorList>
            <person name="Khan S.A."/>
            <person name="Jeon C.O."/>
            <person name="Chun B.H."/>
        </authorList>
    </citation>
    <scope>NUCLEOTIDE SEQUENCE [LARGE SCALE GENOMIC DNA]</scope>
    <source>
        <strain evidence="2 3">B156</strain>
    </source>
</reference>
<dbReference type="RefSeq" id="WP_171556770.1">
    <property type="nucleotide sequence ID" value="NZ_JABFCS010000001.1"/>
</dbReference>
<gene>
    <name evidence="2" type="ORF">HK415_03360</name>
</gene>
<comment type="caution">
    <text evidence="2">The sequence shown here is derived from an EMBL/GenBank/DDBJ whole genome shotgun (WGS) entry which is preliminary data.</text>
</comment>
<dbReference type="AlphaFoldDB" id="A0A849KDU4"/>
<feature type="chain" id="PRO_5032346549" description="Lipoprotein" evidence="1">
    <location>
        <begin position="21"/>
        <end position="47"/>
    </location>
</feature>
<keyword evidence="1" id="KW-0732">Signal</keyword>
<reference evidence="2 3" key="2">
    <citation type="submission" date="2020-06" db="EMBL/GenBank/DDBJ databases">
        <title>Ramlibacter rhizophilus sp. nov., isolated from rhizosphere soil of national flower Mugunghwa from South Korea.</title>
        <authorList>
            <person name="Zheng-Fei Y."/>
            <person name="Huan T."/>
        </authorList>
    </citation>
    <scope>NUCLEOTIDE SEQUENCE [LARGE SCALE GENOMIC DNA]</scope>
    <source>
        <strain evidence="2 3">B156</strain>
    </source>
</reference>
<organism evidence="2 3">
    <name type="scientific">Ramlibacter montanisoli</name>
    <dbReference type="NCBI Taxonomy" id="2732512"/>
    <lineage>
        <taxon>Bacteria</taxon>
        <taxon>Pseudomonadati</taxon>
        <taxon>Pseudomonadota</taxon>
        <taxon>Betaproteobacteria</taxon>
        <taxon>Burkholderiales</taxon>
        <taxon>Comamonadaceae</taxon>
        <taxon>Ramlibacter</taxon>
    </lineage>
</organism>
<evidence type="ECO:0008006" key="4">
    <source>
        <dbReference type="Google" id="ProtNLM"/>
    </source>
</evidence>
<protein>
    <recommendedName>
        <fullName evidence="4">Lipoprotein</fullName>
    </recommendedName>
</protein>
<proteinExistence type="predicted"/>
<dbReference type="PROSITE" id="PS51257">
    <property type="entry name" value="PROKAR_LIPOPROTEIN"/>
    <property type="match status" value="1"/>
</dbReference>
<evidence type="ECO:0000313" key="3">
    <source>
        <dbReference type="Proteomes" id="UP000552954"/>
    </source>
</evidence>
<name>A0A849KDU4_9BURK</name>
<sequence length="47" mass="4964">MMKSLALVVLVALAGCSAMPQPEHTAAACAARPGSYDCQLHDYFRAP</sequence>
<keyword evidence="3" id="KW-1185">Reference proteome</keyword>
<dbReference type="Proteomes" id="UP000552954">
    <property type="component" value="Unassembled WGS sequence"/>
</dbReference>
<evidence type="ECO:0000313" key="2">
    <source>
        <dbReference type="EMBL" id="NNU42403.1"/>
    </source>
</evidence>
<dbReference type="EMBL" id="JABFCS010000001">
    <property type="protein sequence ID" value="NNU42403.1"/>
    <property type="molecule type" value="Genomic_DNA"/>
</dbReference>